<dbReference type="InterPro" id="IPR036388">
    <property type="entry name" value="WH-like_DNA-bd_sf"/>
</dbReference>
<dbReference type="InterPro" id="IPR036390">
    <property type="entry name" value="WH_DNA-bd_sf"/>
</dbReference>
<dbReference type="EMBL" id="PDCG01000002">
    <property type="protein sequence ID" value="RBP98148.1"/>
    <property type="molecule type" value="Genomic_DNA"/>
</dbReference>
<proteinExistence type="predicted"/>
<keyword evidence="3" id="KW-1185">Reference proteome</keyword>
<name>A0A366KAH7_9BIFI</name>
<feature type="domain" description="Winged helix DNA-binding" evidence="1">
    <location>
        <begin position="14"/>
        <end position="95"/>
    </location>
</feature>
<dbReference type="OrthoDB" id="4952043at2"/>
<dbReference type="PANTHER" id="PTHR37318:SF1">
    <property type="entry name" value="BSL7504 PROTEIN"/>
    <property type="match status" value="1"/>
</dbReference>
<dbReference type="RefSeq" id="WP_113859832.1">
    <property type="nucleotide sequence ID" value="NZ_PDCG01000002.1"/>
</dbReference>
<comment type="caution">
    <text evidence="2">The sequence shown here is derived from an EMBL/GenBank/DDBJ whole genome shotgun (WGS) entry which is preliminary data.</text>
</comment>
<dbReference type="SUPFAM" id="SSF46785">
    <property type="entry name" value="Winged helix' DNA-binding domain"/>
    <property type="match status" value="1"/>
</dbReference>
<dbReference type="Pfam" id="PF13601">
    <property type="entry name" value="HTH_34"/>
    <property type="match status" value="1"/>
</dbReference>
<evidence type="ECO:0000259" key="1">
    <source>
        <dbReference type="Pfam" id="PF13601"/>
    </source>
</evidence>
<organism evidence="2 3">
    <name type="scientific">Bifidobacterium aemilianum</name>
    <dbReference type="NCBI Taxonomy" id="2493120"/>
    <lineage>
        <taxon>Bacteria</taxon>
        <taxon>Bacillati</taxon>
        <taxon>Actinomycetota</taxon>
        <taxon>Actinomycetes</taxon>
        <taxon>Bifidobacteriales</taxon>
        <taxon>Bifidobacteriaceae</taxon>
        <taxon>Bifidobacterium</taxon>
    </lineage>
</organism>
<evidence type="ECO:0000313" key="2">
    <source>
        <dbReference type="EMBL" id="RBP98148.1"/>
    </source>
</evidence>
<dbReference type="Proteomes" id="UP000252530">
    <property type="component" value="Unassembled WGS sequence"/>
</dbReference>
<accession>A0A366KAH7</accession>
<reference evidence="2 3" key="1">
    <citation type="submission" date="2017-10" db="EMBL/GenBank/DDBJ databases">
        <title>Bifidobacterium xylocopum sp. nov. and Bifidobacterium aemilianum sp. nov., from the carpenter bee (Xylocopa violacea) digestive tract.</title>
        <authorList>
            <person name="Alberoni D."/>
            <person name="Baffoni L."/>
            <person name="Di Gioia D."/>
            <person name="Gaggia F."/>
            <person name="Biavati B."/>
        </authorList>
    </citation>
    <scope>NUCLEOTIDE SEQUENCE [LARGE SCALE GENOMIC DNA]</scope>
    <source>
        <strain evidence="2 3">XV10</strain>
    </source>
</reference>
<dbReference type="Gene3D" id="1.10.10.10">
    <property type="entry name" value="Winged helix-like DNA-binding domain superfamily/Winged helix DNA-binding domain"/>
    <property type="match status" value="1"/>
</dbReference>
<dbReference type="AlphaFoldDB" id="A0A366KAH7"/>
<evidence type="ECO:0000313" key="3">
    <source>
        <dbReference type="Proteomes" id="UP000252530"/>
    </source>
</evidence>
<protein>
    <submittedName>
        <fullName evidence="2">MarR family transcriptional regulator</fullName>
    </submittedName>
</protein>
<sequence length="105" mass="11741">MSSELDPIIHATSRLRIMTVLSRVGQGEEISFERLRQLLNMTPGNLSVHLSKLEGARYLKQSKTFEGRKPITYITLSAKGAAAYQEYLEQLTRLLSGADSDSLRS</sequence>
<dbReference type="PANTHER" id="PTHR37318">
    <property type="entry name" value="BSL7504 PROTEIN"/>
    <property type="match status" value="1"/>
</dbReference>
<dbReference type="InterPro" id="IPR027395">
    <property type="entry name" value="WH_DNA-bd_dom"/>
</dbReference>
<gene>
    <name evidence="2" type="ORF">CRD60_03095</name>
</gene>